<accession>A0A7S2W3S1</accession>
<keyword evidence="1" id="KW-0812">Transmembrane</keyword>
<keyword evidence="1" id="KW-0472">Membrane</keyword>
<proteinExistence type="predicted"/>
<evidence type="ECO:0000256" key="1">
    <source>
        <dbReference type="SAM" id="Phobius"/>
    </source>
</evidence>
<feature type="transmembrane region" description="Helical" evidence="1">
    <location>
        <begin position="125"/>
        <end position="145"/>
    </location>
</feature>
<gene>
    <name evidence="2" type="ORF">RMAR1173_LOCUS2427</name>
</gene>
<feature type="transmembrane region" description="Helical" evidence="1">
    <location>
        <begin position="95"/>
        <end position="113"/>
    </location>
</feature>
<name>A0A7S2W3S1_9STRA</name>
<dbReference type="AlphaFoldDB" id="A0A7S2W3S1"/>
<organism evidence="2">
    <name type="scientific">Rhizochromulina marina</name>
    <dbReference type="NCBI Taxonomy" id="1034831"/>
    <lineage>
        <taxon>Eukaryota</taxon>
        <taxon>Sar</taxon>
        <taxon>Stramenopiles</taxon>
        <taxon>Ochrophyta</taxon>
        <taxon>Dictyochophyceae</taxon>
        <taxon>Rhizochromulinales</taxon>
        <taxon>Rhizochromulina</taxon>
    </lineage>
</organism>
<protein>
    <submittedName>
        <fullName evidence="2">Uncharacterized protein</fullName>
    </submittedName>
</protein>
<reference evidence="2" key="1">
    <citation type="submission" date="2021-01" db="EMBL/GenBank/DDBJ databases">
        <authorList>
            <person name="Corre E."/>
            <person name="Pelletier E."/>
            <person name="Niang G."/>
            <person name="Scheremetjew M."/>
            <person name="Finn R."/>
            <person name="Kale V."/>
            <person name="Holt S."/>
            <person name="Cochrane G."/>
            <person name="Meng A."/>
            <person name="Brown T."/>
            <person name="Cohen L."/>
        </authorList>
    </citation>
    <scope>NUCLEOTIDE SEQUENCE</scope>
    <source>
        <strain evidence="2">CCMP1243</strain>
    </source>
</reference>
<keyword evidence="1" id="KW-1133">Transmembrane helix</keyword>
<sequence length="359" mass="39864">MSVTRGVVPSVCWLGLAKSAATSLVLFGVQKLANPLYANRQCAMRAVNESNPVAYSIHPLWKDMTYDDSCDGMVDEYADQQTNDTAHMESLIGFYYSRSLIALFAVAFVLYAVDKIRKTGVICSAVNFAMLQVLGFMMGTVYLMHVHFMQDITYLTGAIMHHARDKSLGLDAKRGTITQGYLTSGLLHRMYLQAAVYLTVSNSPRLRKFVSPVVAMGLLELWCVIMVNEVKKNHPLYHAYVSEHPDMDPGAPYSWFQRAYMHCIVHHETGYSFSGDPLLDPLYDGTLEVYAWLHNKVLNLALDSTAHHVFSTAFDVLMGVSGVGLCWIIAQVCSFVYSTVTSPFAPAEPTKAAASKKNE</sequence>
<dbReference type="EMBL" id="HBHJ01003781">
    <property type="protein sequence ID" value="CAD9665310.1"/>
    <property type="molecule type" value="Transcribed_RNA"/>
</dbReference>
<evidence type="ECO:0000313" key="2">
    <source>
        <dbReference type="EMBL" id="CAD9665310.1"/>
    </source>
</evidence>